<organism evidence="16 17">
    <name type="scientific">Vulcanisaeta distributa (strain DSM 14429 / JCM 11212 / NBRC 100878 / IC-017)</name>
    <dbReference type="NCBI Taxonomy" id="572478"/>
    <lineage>
        <taxon>Archaea</taxon>
        <taxon>Thermoproteota</taxon>
        <taxon>Thermoprotei</taxon>
        <taxon>Thermoproteales</taxon>
        <taxon>Thermoproteaceae</taxon>
        <taxon>Vulcanisaeta</taxon>
    </lineage>
</organism>
<evidence type="ECO:0000256" key="4">
    <source>
        <dbReference type="ARBA" id="ARBA00007837"/>
    </source>
</evidence>
<evidence type="ECO:0000256" key="11">
    <source>
        <dbReference type="ARBA" id="ARBA00047700"/>
    </source>
</evidence>
<dbReference type="Gene3D" id="3.50.30.10">
    <property type="entry name" value="Phosphohistidine domain"/>
    <property type="match status" value="1"/>
</dbReference>
<dbReference type="KEGG" id="vdi:Vdis_0230"/>
<dbReference type="PANTHER" id="PTHR43030">
    <property type="entry name" value="PHOSPHOENOLPYRUVATE SYNTHASE"/>
    <property type="match status" value="1"/>
</dbReference>
<dbReference type="Pfam" id="PF00391">
    <property type="entry name" value="PEP-utilizers"/>
    <property type="match status" value="1"/>
</dbReference>
<dbReference type="NCBIfam" id="NF005057">
    <property type="entry name" value="PRK06464.1"/>
    <property type="match status" value="1"/>
</dbReference>
<feature type="domain" description="Pyruvate phosphate dikinase AMP/ATP-binding" evidence="14">
    <location>
        <begin position="19"/>
        <end position="336"/>
    </location>
</feature>
<evidence type="ECO:0000313" key="17">
    <source>
        <dbReference type="Proteomes" id="UP000006681"/>
    </source>
</evidence>
<dbReference type="PROSITE" id="PS00370">
    <property type="entry name" value="PEP_ENZYMES_PHOS_SITE"/>
    <property type="match status" value="1"/>
</dbReference>
<name>E1QT50_VULDI</name>
<dbReference type="SUPFAM" id="SSF52009">
    <property type="entry name" value="Phosphohistidine domain"/>
    <property type="match status" value="1"/>
</dbReference>
<dbReference type="NCBIfam" id="TIGR01418">
    <property type="entry name" value="PEP_synth"/>
    <property type="match status" value="1"/>
</dbReference>
<evidence type="ECO:0000259" key="13">
    <source>
        <dbReference type="Pfam" id="PF00391"/>
    </source>
</evidence>
<keyword evidence="5 12" id="KW-0808">Transferase</keyword>
<comment type="function">
    <text evidence="2 12">Catalyzes the phosphorylation of pyruvate to phosphoenolpyruvate.</text>
</comment>
<evidence type="ECO:0000259" key="15">
    <source>
        <dbReference type="Pfam" id="PF02896"/>
    </source>
</evidence>
<evidence type="ECO:0000256" key="12">
    <source>
        <dbReference type="PIRNR" id="PIRNR000854"/>
    </source>
</evidence>
<dbReference type="Pfam" id="PF01326">
    <property type="entry name" value="PPDK_N"/>
    <property type="match status" value="1"/>
</dbReference>
<dbReference type="Gene3D" id="3.20.20.60">
    <property type="entry name" value="Phosphoenolpyruvate-binding domains"/>
    <property type="match status" value="1"/>
</dbReference>
<sequence length="811" mass="90804">MADYKFIVWLNEEVKDPSILGGKGANLNKLMLMGVPVPPGFVITTEAFNYFMSVNGLRDRVLNIINEVVKEGRPEEYEEAERRIKGLILNTEIPRDLHEEITRAYMELSKSFNTDALAVAVRSSASAEDLRTSSFAGQQDTYLNVRGVEDLIKYVKYVWASTYNARALAYRDERDIPHDVAYMAVIVQKLVNSKAAGVLFTINPVTGDSNEVVIESSWGLGEAVVGGMVTPDRWVVDKSRLVIKDRVVARKSVMMTRSESGLTKVVEVPSDLAEKPSLSDAEVIALAKLGIELENRVGYPLDIEWVIDSDSGNIYVVQMRPETVYSSGKAKAINEGRATTGKAVIKGIAASPGIAVGRVRICLTPEEARAKMGKGDILVTKMTNPDWVPYMKMASAIITDEGGMTSHAAIVSRELGIPAIVGTGNATSVLKDGEVYTVDAVHGVIYEGKVEELVSKAKATREVQVTTAPSTNEIILHIYRSIRTATGVYMNLGVPEKIDEYKDLPFDGIGLMRIEFVLSSYIGDHPLYLISIGNEEKFINRLAEGVAYVAKAIYPRPVIVRFSDFKSNEYRQLTGGEKFEPEERNPMLGWRGVSRYISKDYEKAFRLEVRAIKRVREEMNLNNVHVMVPFVRAPWELERFMQILNEEGLERDRDFKVYAMAEIPSIALLVEDFAKYVDGFSIGSNDLTQLIMGVDRDNDILVRQNPRYFDEREPAVLRAMYEIIRRAHAMNKSVGICGQAPSVYPEITEFLVRAGIDYVSVNPDAVITTRLLIDSIERKIILEELRELRRKLMPMEPDGEFHEILNKVFKG</sequence>
<evidence type="ECO:0000256" key="3">
    <source>
        <dbReference type="ARBA" id="ARBA00004742"/>
    </source>
</evidence>
<dbReference type="GeneID" id="9751147"/>
<keyword evidence="10 12" id="KW-0460">Magnesium</keyword>
<dbReference type="InterPro" id="IPR018274">
    <property type="entry name" value="PEP_util_AS"/>
</dbReference>
<dbReference type="HOGENOM" id="CLU_007308_6_2_2"/>
<dbReference type="InterPro" id="IPR000121">
    <property type="entry name" value="PEP_util_C"/>
</dbReference>
<protein>
    <recommendedName>
        <fullName evidence="12">Phosphoenolpyruvate synthase</fullName>
        <shortName evidence="12">PEP synthase</shortName>
        <ecNumber evidence="12">2.7.9.2</ecNumber>
    </recommendedName>
    <alternativeName>
        <fullName evidence="12">Pyruvate, water dikinase</fullName>
    </alternativeName>
</protein>
<dbReference type="InterPro" id="IPR040442">
    <property type="entry name" value="Pyrv_kinase-like_dom_sf"/>
</dbReference>
<keyword evidence="6 12" id="KW-0479">Metal-binding</keyword>
<dbReference type="EMBL" id="CP002100">
    <property type="protein sequence ID" value="ADN49642.1"/>
    <property type="molecule type" value="Genomic_DNA"/>
</dbReference>
<dbReference type="InterPro" id="IPR013815">
    <property type="entry name" value="ATP_grasp_subdomain_1"/>
</dbReference>
<keyword evidence="17" id="KW-1185">Reference proteome</keyword>
<dbReference type="Pfam" id="PF02896">
    <property type="entry name" value="PEP-utilizers_C"/>
    <property type="match status" value="1"/>
</dbReference>
<dbReference type="GO" id="GO:0006094">
    <property type="term" value="P:gluconeogenesis"/>
    <property type="evidence" value="ECO:0007669"/>
    <property type="project" value="UniProtKB-UniPathway"/>
</dbReference>
<gene>
    <name evidence="16" type="ordered locus">Vdis_0230</name>
</gene>
<evidence type="ECO:0000256" key="5">
    <source>
        <dbReference type="ARBA" id="ARBA00022679"/>
    </source>
</evidence>
<reference evidence="16 17" key="1">
    <citation type="journal article" date="2010" name="Stand. Genomic Sci.">
        <title>Complete genome sequence of Vulcanisaeta distributa type strain (IC-017).</title>
        <authorList>
            <person name="Mavromatis K."/>
            <person name="Sikorski J."/>
            <person name="Pabst E."/>
            <person name="Teshima H."/>
            <person name="Lapidus A."/>
            <person name="Lucas S."/>
            <person name="Nolan M."/>
            <person name="Glavina Del Rio T."/>
            <person name="Cheng J.F."/>
            <person name="Bruce D."/>
            <person name="Goodwin L."/>
            <person name="Pitluck S."/>
            <person name="Liolios K."/>
            <person name="Ivanova N."/>
            <person name="Mikhailova N."/>
            <person name="Pati A."/>
            <person name="Chen A."/>
            <person name="Palaniappan K."/>
            <person name="Land M."/>
            <person name="Hauser L."/>
            <person name="Chang Y.J."/>
            <person name="Jeffries C.D."/>
            <person name="Rohde M."/>
            <person name="Spring S."/>
            <person name="Goker M."/>
            <person name="Wirth R."/>
            <person name="Woyke T."/>
            <person name="Bristow J."/>
            <person name="Eisen J.A."/>
            <person name="Markowitz V."/>
            <person name="Hugenholtz P."/>
            <person name="Klenk H.P."/>
            <person name="Kyrpides N.C."/>
        </authorList>
    </citation>
    <scope>NUCLEOTIDE SEQUENCE [LARGE SCALE GENOMIC DNA]</scope>
    <source>
        <strain evidence="17">DSM 14429 / JCM 11212 / NBRC 100878 / IC-017</strain>
    </source>
</reference>
<evidence type="ECO:0000256" key="7">
    <source>
        <dbReference type="ARBA" id="ARBA00022741"/>
    </source>
</evidence>
<evidence type="ECO:0000259" key="14">
    <source>
        <dbReference type="Pfam" id="PF01326"/>
    </source>
</evidence>
<comment type="similarity">
    <text evidence="4 12">Belongs to the PEP-utilizing enzyme family.</text>
</comment>
<keyword evidence="7 12" id="KW-0547">Nucleotide-binding</keyword>
<dbReference type="Proteomes" id="UP000006681">
    <property type="component" value="Chromosome"/>
</dbReference>
<comment type="catalytic activity">
    <reaction evidence="11 12">
        <text>pyruvate + ATP + H2O = phosphoenolpyruvate + AMP + phosphate + 2 H(+)</text>
        <dbReference type="Rhea" id="RHEA:11364"/>
        <dbReference type="ChEBI" id="CHEBI:15361"/>
        <dbReference type="ChEBI" id="CHEBI:15377"/>
        <dbReference type="ChEBI" id="CHEBI:15378"/>
        <dbReference type="ChEBI" id="CHEBI:30616"/>
        <dbReference type="ChEBI" id="CHEBI:43474"/>
        <dbReference type="ChEBI" id="CHEBI:58702"/>
        <dbReference type="ChEBI" id="CHEBI:456215"/>
        <dbReference type="EC" id="2.7.9.2"/>
    </reaction>
</comment>
<evidence type="ECO:0000256" key="8">
    <source>
        <dbReference type="ARBA" id="ARBA00022777"/>
    </source>
</evidence>
<dbReference type="OrthoDB" id="23397at2157"/>
<dbReference type="SUPFAM" id="SSF51621">
    <property type="entry name" value="Phosphoenolpyruvate/pyruvate domain"/>
    <property type="match status" value="1"/>
</dbReference>
<dbReference type="InterPro" id="IPR006319">
    <property type="entry name" value="PEP_synth"/>
</dbReference>
<proteinExistence type="inferred from homology"/>
<dbReference type="Gene3D" id="3.30.470.20">
    <property type="entry name" value="ATP-grasp fold, B domain"/>
    <property type="match status" value="1"/>
</dbReference>
<evidence type="ECO:0000256" key="2">
    <source>
        <dbReference type="ARBA" id="ARBA00002988"/>
    </source>
</evidence>
<dbReference type="InterPro" id="IPR008279">
    <property type="entry name" value="PEP-util_enz_mobile_dom"/>
</dbReference>
<dbReference type="AlphaFoldDB" id="E1QT50"/>
<dbReference type="GO" id="GO:0008986">
    <property type="term" value="F:pyruvate, water dikinase activity"/>
    <property type="evidence" value="ECO:0007669"/>
    <property type="project" value="UniProtKB-EC"/>
</dbReference>
<feature type="domain" description="PEP-utilising enzyme C-terminal" evidence="15">
    <location>
        <begin position="485"/>
        <end position="777"/>
    </location>
</feature>
<dbReference type="InterPro" id="IPR023151">
    <property type="entry name" value="PEP_util_CS"/>
</dbReference>
<evidence type="ECO:0000256" key="6">
    <source>
        <dbReference type="ARBA" id="ARBA00022723"/>
    </source>
</evidence>
<dbReference type="eggNOG" id="arCOG01111">
    <property type="taxonomic scope" value="Archaea"/>
</dbReference>
<dbReference type="RefSeq" id="WP_013335367.1">
    <property type="nucleotide sequence ID" value="NC_014537.1"/>
</dbReference>
<keyword evidence="9 12" id="KW-0067">ATP-binding</keyword>
<dbReference type="STRING" id="572478.Vdis_0230"/>
<evidence type="ECO:0000256" key="1">
    <source>
        <dbReference type="ARBA" id="ARBA00001946"/>
    </source>
</evidence>
<dbReference type="PANTHER" id="PTHR43030:SF1">
    <property type="entry name" value="PHOSPHOENOLPYRUVATE SYNTHASE"/>
    <property type="match status" value="1"/>
</dbReference>
<evidence type="ECO:0000313" key="16">
    <source>
        <dbReference type="EMBL" id="ADN49642.1"/>
    </source>
</evidence>
<dbReference type="InterPro" id="IPR002192">
    <property type="entry name" value="PPDK_AMP/ATP-bd"/>
</dbReference>
<dbReference type="PROSITE" id="PS00742">
    <property type="entry name" value="PEP_ENZYMES_2"/>
    <property type="match status" value="1"/>
</dbReference>
<dbReference type="EC" id="2.7.9.2" evidence="12"/>
<reference evidence="17" key="2">
    <citation type="journal article" date="2010" name="Stand. Genomic Sci.">
        <title>Complete genome sequence of Vulcanisaeta distributa type strain (IC-017T).</title>
        <authorList>
            <person name="Mavromatis K."/>
            <person name="Sikorski J."/>
            <person name="Pabst E."/>
            <person name="Teshima H."/>
            <person name="Lapidus A."/>
            <person name="Lucas S."/>
            <person name="Nolan M."/>
            <person name="Glavina Del Rio T."/>
            <person name="Cheng J."/>
            <person name="Bruce D."/>
            <person name="Goodwin L."/>
            <person name="Pitluck S."/>
            <person name="Liolios K."/>
            <person name="Ivanova N."/>
            <person name="Mikhailova N."/>
            <person name="Pati A."/>
            <person name="Chen A."/>
            <person name="Palaniappan K."/>
            <person name="Land M."/>
            <person name="Hauser L."/>
            <person name="Chang Y."/>
            <person name="Jeffries C."/>
            <person name="Rohde M."/>
            <person name="Spring S."/>
            <person name="Goker M."/>
            <person name="Wirth R."/>
            <person name="Woyke T."/>
            <person name="Bristow J."/>
            <person name="Eisen J."/>
            <person name="Markowitz V."/>
            <person name="Hugenholtz P."/>
            <person name="Klenk H."/>
            <person name="Kyrpides N."/>
        </authorList>
    </citation>
    <scope>NUCLEOTIDE SEQUENCE [LARGE SCALE GENOMIC DNA]</scope>
    <source>
        <strain evidence="17">DSM 14429 / JCM 11212 / NBRC 100878 / IC-017</strain>
    </source>
</reference>
<keyword evidence="16" id="KW-0670">Pyruvate</keyword>
<dbReference type="GO" id="GO:0046872">
    <property type="term" value="F:metal ion binding"/>
    <property type="evidence" value="ECO:0007669"/>
    <property type="project" value="UniProtKB-KW"/>
</dbReference>
<keyword evidence="8 12" id="KW-0418">Kinase</keyword>
<evidence type="ECO:0000256" key="10">
    <source>
        <dbReference type="ARBA" id="ARBA00022842"/>
    </source>
</evidence>
<dbReference type="UniPathway" id="UPA00138"/>
<dbReference type="Gene3D" id="3.30.1490.20">
    <property type="entry name" value="ATP-grasp fold, A domain"/>
    <property type="match status" value="1"/>
</dbReference>
<comment type="pathway">
    <text evidence="3 12">Carbohydrate biosynthesis; gluconeogenesis.</text>
</comment>
<dbReference type="InterPro" id="IPR015813">
    <property type="entry name" value="Pyrv/PenolPyrv_kinase-like_dom"/>
</dbReference>
<dbReference type="GO" id="GO:0005524">
    <property type="term" value="F:ATP binding"/>
    <property type="evidence" value="ECO:0007669"/>
    <property type="project" value="UniProtKB-KW"/>
</dbReference>
<feature type="domain" description="PEP-utilising enzyme mobile" evidence="13">
    <location>
        <begin position="374"/>
        <end position="443"/>
    </location>
</feature>
<dbReference type="PIRSF" id="PIRSF000854">
    <property type="entry name" value="PEP_synthase"/>
    <property type="match status" value="1"/>
</dbReference>
<dbReference type="SUPFAM" id="SSF56059">
    <property type="entry name" value="Glutathione synthetase ATP-binding domain-like"/>
    <property type="match status" value="1"/>
</dbReference>
<dbReference type="InterPro" id="IPR036637">
    <property type="entry name" value="Phosphohistidine_dom_sf"/>
</dbReference>
<evidence type="ECO:0000256" key="9">
    <source>
        <dbReference type="ARBA" id="ARBA00022840"/>
    </source>
</evidence>
<comment type="cofactor">
    <cofactor evidence="1 12">
        <name>Mg(2+)</name>
        <dbReference type="ChEBI" id="CHEBI:18420"/>
    </cofactor>
</comment>
<accession>E1QT50</accession>